<dbReference type="SMART" id="SM00829">
    <property type="entry name" value="PKS_ER"/>
    <property type="match status" value="1"/>
</dbReference>
<dbReference type="Gene3D" id="3.90.180.10">
    <property type="entry name" value="Medium-chain alcohol dehydrogenases, catalytic domain"/>
    <property type="match status" value="1"/>
</dbReference>
<dbReference type="SUPFAM" id="SSF51735">
    <property type="entry name" value="NAD(P)-binding Rossmann-fold domains"/>
    <property type="match status" value="1"/>
</dbReference>
<evidence type="ECO:0000256" key="4">
    <source>
        <dbReference type="ARBA" id="ARBA00023002"/>
    </source>
</evidence>
<dbReference type="PANTHER" id="PTHR43401">
    <property type="entry name" value="L-THREONINE 3-DEHYDROGENASE"/>
    <property type="match status" value="1"/>
</dbReference>
<keyword evidence="8" id="KW-1185">Reference proteome</keyword>
<proteinExistence type="inferred from homology"/>
<comment type="cofactor">
    <cofactor evidence="1 5">
        <name>Zn(2+)</name>
        <dbReference type="ChEBI" id="CHEBI:29105"/>
    </cofactor>
</comment>
<name>A0A543FSF9_9PSEU</name>
<evidence type="ECO:0000313" key="7">
    <source>
        <dbReference type="EMBL" id="TQM36684.1"/>
    </source>
</evidence>
<protein>
    <submittedName>
        <fullName evidence="7">D-arabinose 1-dehydrogenase-like Zn-dependent alcohol dehydrogenase</fullName>
    </submittedName>
</protein>
<dbReference type="InterPro" id="IPR020843">
    <property type="entry name" value="ER"/>
</dbReference>
<keyword evidence="2 5" id="KW-0479">Metal-binding</keyword>
<dbReference type="InterPro" id="IPR002328">
    <property type="entry name" value="ADH_Zn_CS"/>
</dbReference>
<dbReference type="Gene3D" id="3.40.50.720">
    <property type="entry name" value="NAD(P)-binding Rossmann-like Domain"/>
    <property type="match status" value="1"/>
</dbReference>
<dbReference type="GO" id="GO:0008270">
    <property type="term" value="F:zinc ion binding"/>
    <property type="evidence" value="ECO:0007669"/>
    <property type="project" value="InterPro"/>
</dbReference>
<dbReference type="CDD" id="cd08231">
    <property type="entry name" value="MDR_TM0436_like"/>
    <property type="match status" value="1"/>
</dbReference>
<comment type="similarity">
    <text evidence="5">Belongs to the zinc-containing alcohol dehydrogenase family.</text>
</comment>
<dbReference type="InterPro" id="IPR013154">
    <property type="entry name" value="ADH-like_N"/>
</dbReference>
<dbReference type="GO" id="GO:0016491">
    <property type="term" value="F:oxidoreductase activity"/>
    <property type="evidence" value="ECO:0007669"/>
    <property type="project" value="UniProtKB-KW"/>
</dbReference>
<dbReference type="PROSITE" id="PS00059">
    <property type="entry name" value="ADH_ZINC"/>
    <property type="match status" value="1"/>
</dbReference>
<reference evidence="7 8" key="1">
    <citation type="submission" date="2019-06" db="EMBL/GenBank/DDBJ databases">
        <title>Sequencing the genomes of 1000 actinobacteria strains.</title>
        <authorList>
            <person name="Klenk H.-P."/>
        </authorList>
    </citation>
    <scope>NUCLEOTIDE SEQUENCE [LARGE SCALE GENOMIC DNA]</scope>
    <source>
        <strain evidence="7 8">DSM 45511</strain>
    </source>
</reference>
<comment type="caution">
    <text evidence="7">The sequence shown here is derived from an EMBL/GenBank/DDBJ whole genome shotgun (WGS) entry which is preliminary data.</text>
</comment>
<dbReference type="EMBL" id="VFPH01000002">
    <property type="protein sequence ID" value="TQM36684.1"/>
    <property type="molecule type" value="Genomic_DNA"/>
</dbReference>
<evidence type="ECO:0000256" key="2">
    <source>
        <dbReference type="ARBA" id="ARBA00022723"/>
    </source>
</evidence>
<sequence length="363" mass="38764">MAAFTGPGRPMQLLEYPVPEPEPGAVVVRTLVANVCGTDLHQWRGEFDVTAFGRPYPQVLGHEMTGVVFALGDGVDRDSGGAPLAVGDRVVFRYFTPCGHCRACLKGVTRACPEARGYLRAPCTDPPHFNGAFGDYYYVRPGTSLFRVPDNLPDAVVAGVNCALSQVVGGFAETGLQAGEHVVIQGAGGLGLFATAVARELGAGQVIVVDAHEERLELAQRFGADRTISLTELPEAAARTALVRELTDGWGGDVVVDVAGHPSAFVEGIAMLGRTGRYLEIGNLHPGTTVPVDVSELVFRNATVHANFYYEPVHLERALGLLSRTRDDYPWDEVTSAPFPLAEIDEAFRAADRGDVARVAVVP</sequence>
<dbReference type="PANTHER" id="PTHR43401:SF2">
    <property type="entry name" value="L-THREONINE 3-DEHYDROGENASE"/>
    <property type="match status" value="1"/>
</dbReference>
<evidence type="ECO:0000313" key="8">
    <source>
        <dbReference type="Proteomes" id="UP000319818"/>
    </source>
</evidence>
<organism evidence="7 8">
    <name type="scientific">Pseudonocardia cypriaca</name>
    <dbReference type="NCBI Taxonomy" id="882449"/>
    <lineage>
        <taxon>Bacteria</taxon>
        <taxon>Bacillati</taxon>
        <taxon>Actinomycetota</taxon>
        <taxon>Actinomycetes</taxon>
        <taxon>Pseudonocardiales</taxon>
        <taxon>Pseudonocardiaceae</taxon>
        <taxon>Pseudonocardia</taxon>
    </lineage>
</organism>
<gene>
    <name evidence="7" type="ORF">FB388_3869</name>
</gene>
<evidence type="ECO:0000259" key="6">
    <source>
        <dbReference type="SMART" id="SM00829"/>
    </source>
</evidence>
<evidence type="ECO:0000256" key="3">
    <source>
        <dbReference type="ARBA" id="ARBA00022833"/>
    </source>
</evidence>
<evidence type="ECO:0000256" key="5">
    <source>
        <dbReference type="RuleBase" id="RU361277"/>
    </source>
</evidence>
<dbReference type="InterPro" id="IPR011032">
    <property type="entry name" value="GroES-like_sf"/>
</dbReference>
<evidence type="ECO:0000256" key="1">
    <source>
        <dbReference type="ARBA" id="ARBA00001947"/>
    </source>
</evidence>
<dbReference type="RefSeq" id="WP_211362102.1">
    <property type="nucleotide sequence ID" value="NZ_VFPH01000002.1"/>
</dbReference>
<dbReference type="Pfam" id="PF00107">
    <property type="entry name" value="ADH_zinc_N"/>
    <property type="match status" value="1"/>
</dbReference>
<dbReference type="InterPro" id="IPR036291">
    <property type="entry name" value="NAD(P)-bd_dom_sf"/>
</dbReference>
<dbReference type="InterPro" id="IPR050129">
    <property type="entry name" value="Zn_alcohol_dh"/>
</dbReference>
<dbReference type="Pfam" id="PF08240">
    <property type="entry name" value="ADH_N"/>
    <property type="match status" value="1"/>
</dbReference>
<dbReference type="AlphaFoldDB" id="A0A543FSF9"/>
<dbReference type="Proteomes" id="UP000319818">
    <property type="component" value="Unassembled WGS sequence"/>
</dbReference>
<keyword evidence="4" id="KW-0560">Oxidoreductase</keyword>
<dbReference type="SUPFAM" id="SSF50129">
    <property type="entry name" value="GroES-like"/>
    <property type="match status" value="1"/>
</dbReference>
<accession>A0A543FSF9</accession>
<keyword evidence="3 5" id="KW-0862">Zinc</keyword>
<dbReference type="InterPro" id="IPR013149">
    <property type="entry name" value="ADH-like_C"/>
</dbReference>
<feature type="domain" description="Enoyl reductase (ER)" evidence="6">
    <location>
        <begin position="8"/>
        <end position="361"/>
    </location>
</feature>